<proteinExistence type="predicted"/>
<keyword evidence="2" id="KW-1185">Reference proteome</keyword>
<organism evidence="1 2">
    <name type="scientific">Sporomusa ovata</name>
    <dbReference type="NCBI Taxonomy" id="2378"/>
    <lineage>
        <taxon>Bacteria</taxon>
        <taxon>Bacillati</taxon>
        <taxon>Bacillota</taxon>
        <taxon>Negativicutes</taxon>
        <taxon>Selenomonadales</taxon>
        <taxon>Sporomusaceae</taxon>
        <taxon>Sporomusa</taxon>
    </lineage>
</organism>
<dbReference type="EMBL" id="CTRP01000012">
    <property type="protein sequence ID" value="CQR73395.1"/>
    <property type="molecule type" value="Genomic_DNA"/>
</dbReference>
<gene>
    <name evidence="1" type="ORF">SpAn4DRAFT_2627</name>
</gene>
<dbReference type="Proteomes" id="UP000049855">
    <property type="component" value="Unassembled WGS sequence"/>
</dbReference>
<sequence length="53" mass="6117">MSDPKELWKEVEQLQGILHETVGKKGANSPDAIRAIQAFRNKLQEYNDLVNHR</sequence>
<reference evidence="2" key="1">
    <citation type="submission" date="2015-03" db="EMBL/GenBank/DDBJ databases">
        <authorList>
            <person name="Nijsse Bart"/>
        </authorList>
    </citation>
    <scope>NUCLEOTIDE SEQUENCE [LARGE SCALE GENOMIC DNA]</scope>
</reference>
<accession>A0A0U1L1H6</accession>
<evidence type="ECO:0000313" key="2">
    <source>
        <dbReference type="Proteomes" id="UP000049855"/>
    </source>
</evidence>
<dbReference type="AlphaFoldDB" id="A0A0U1L1H6"/>
<protein>
    <submittedName>
        <fullName evidence="1">Uncharacterized protein</fullName>
    </submittedName>
</protein>
<name>A0A0U1L1H6_9FIRM</name>
<dbReference type="RefSeq" id="WP_156023750.1">
    <property type="nucleotide sequence ID" value="NZ_CTRP01000012.1"/>
</dbReference>
<evidence type="ECO:0000313" key="1">
    <source>
        <dbReference type="EMBL" id="CQR73395.1"/>
    </source>
</evidence>